<keyword evidence="2" id="KW-1185">Reference proteome</keyword>
<dbReference type="Gene3D" id="2.60.40.640">
    <property type="match status" value="1"/>
</dbReference>
<dbReference type="EMBL" id="BPQB01000082">
    <property type="protein sequence ID" value="GJE98114.1"/>
    <property type="molecule type" value="Genomic_DNA"/>
</dbReference>
<dbReference type="Proteomes" id="UP000703269">
    <property type="component" value="Unassembled WGS sequence"/>
</dbReference>
<reference evidence="1 2" key="1">
    <citation type="submission" date="2021-08" db="EMBL/GenBank/DDBJ databases">
        <title>Draft Genome Sequence of Phanerochaete sordida strain YK-624.</title>
        <authorList>
            <person name="Mori T."/>
            <person name="Dohra H."/>
            <person name="Suzuki T."/>
            <person name="Kawagishi H."/>
            <person name="Hirai H."/>
        </authorList>
    </citation>
    <scope>NUCLEOTIDE SEQUENCE [LARGE SCALE GENOMIC DNA]</scope>
    <source>
        <strain evidence="1 2">YK-624</strain>
    </source>
</reference>
<organism evidence="1 2">
    <name type="scientific">Phanerochaete sordida</name>
    <dbReference type="NCBI Taxonomy" id="48140"/>
    <lineage>
        <taxon>Eukaryota</taxon>
        <taxon>Fungi</taxon>
        <taxon>Dikarya</taxon>
        <taxon>Basidiomycota</taxon>
        <taxon>Agaricomycotina</taxon>
        <taxon>Agaricomycetes</taxon>
        <taxon>Polyporales</taxon>
        <taxon>Phanerochaetaceae</taxon>
        <taxon>Phanerochaete</taxon>
    </lineage>
</organism>
<name>A0A9P3GPT6_9APHY</name>
<dbReference type="InterPro" id="IPR014752">
    <property type="entry name" value="Arrestin-like_C"/>
</dbReference>
<sequence>MAAHSDPTPFHTGSVVLAFPLTHKDGKPWATLHVQSSAPPVDSLPHIVQGDLLRGSLSLDLPEETQIKSIGVSITGNLAANANTNPQFLCVSRALWPPEEGDQIPASAPESRHGKLKGKIDWPFSLELPQTVELPDNDPKGKTSTFPLPSSIASPWTPVNISYTLAVTIKHGFFLHSDHVLSTKVVYTTKTQPEPPSAALQIAYEEGTLPLGPDRDSSGWQVGAPVTFRGKGANGHAVEVTYTLALAKPLAYTRGGVIPLHLTIACSDSHLLGALSSPGSPNVSLQRSCRSGYDIALVAGNFPVSSAGDHCPLASVKRTSLDRATQLQVQKAVWAPGPSDNASKHQLSGEIHIAGHLDPTTRLGFFSDTYAVVLSPPDIPRFVPSKDAEEHAYPVEICTMYAPGPRPAPVLPPTYDEIKHLNEHPVGPQTAAWANFY</sequence>
<evidence type="ECO:0000313" key="2">
    <source>
        <dbReference type="Proteomes" id="UP000703269"/>
    </source>
</evidence>
<proteinExistence type="predicted"/>
<dbReference type="OrthoDB" id="3261578at2759"/>
<dbReference type="AlphaFoldDB" id="A0A9P3GPT6"/>
<evidence type="ECO:0000313" key="1">
    <source>
        <dbReference type="EMBL" id="GJE98114.1"/>
    </source>
</evidence>
<accession>A0A9P3GPT6</accession>
<evidence type="ECO:0008006" key="3">
    <source>
        <dbReference type="Google" id="ProtNLM"/>
    </source>
</evidence>
<protein>
    <recommendedName>
        <fullName evidence="3">Arrestin-like N-terminal domain-containing protein</fullName>
    </recommendedName>
</protein>
<comment type="caution">
    <text evidence="1">The sequence shown here is derived from an EMBL/GenBank/DDBJ whole genome shotgun (WGS) entry which is preliminary data.</text>
</comment>
<gene>
    <name evidence="1" type="ORF">PsYK624_143360</name>
</gene>